<evidence type="ECO:0000313" key="20">
    <source>
        <dbReference type="Proteomes" id="UP000561438"/>
    </source>
</evidence>
<dbReference type="SUPFAM" id="SSF56935">
    <property type="entry name" value="Porins"/>
    <property type="match status" value="1"/>
</dbReference>
<evidence type="ECO:0000256" key="16">
    <source>
        <dbReference type="SAM" id="SignalP"/>
    </source>
</evidence>
<evidence type="ECO:0000256" key="13">
    <source>
        <dbReference type="ARBA" id="ARBA00023237"/>
    </source>
</evidence>
<dbReference type="InterPro" id="IPR039426">
    <property type="entry name" value="TonB-dep_rcpt-like"/>
</dbReference>
<sequence>MRFPSIRAAALCTLPLAIFASPAAAEAHTDTNVDPDRDYLPSDILVTGQRERYGTADGSTATKTATPLIDVPQAVAVITEDQLNDQAITQLGEALRYIPGVSLESGEGHRDEVFIRGQETTADFYLDGLRDDAQYYRSLYNVERIEVLKGANALIFGRGGGGGVVNRVSKTASLGGQEVAGLAQVDSFGAFALTGDVNMPAGENVAVRVTGTYEEFDSNRDYFEGRFIGITPTVTAELGPDTRVTAHYTYDDDQRVTDRGVPSFEGGPLRGYEDTFFGIPGFNEASSEVHIARARIEHQFSGSLRANASVQYANYDKVYANVLPTGTDGETVTLGGYQDYTDRENLIGQANLIGDFATGALTHKVLVGIEASQQDTQNGRFGVVLGDNTVDLDDPYDFTSVSLTPIQRQRDSDLNVLSAYVQDQISLGSAIDVIAGVRWDRFDLETLDVRDDIRTARVDEMFSPRFGIVVKPMRGLSLYASYSQSFLPQAGDQFVLLSPEDAAFEPEKFDNYEIGAKWLVKPDLFLTAAIFRLDRTNTQAANPDNSGTTVLVGESRVEGFELSLTGAILPNWEANIAYTYLDGEITTSSVFADAGTRLQQLPENQFAAWNHFDVTERLGFGLGAIYQDEQFSSFSNEVVLPDYWRVDLAAYYEVTEGVQAQLNIENLFDEDYFPSAHGDNNIQPAKPFSVRAGIRFEL</sequence>
<comment type="subcellular location">
    <subcellularLocation>
        <location evidence="1 14">Cell outer membrane</location>
        <topology evidence="1 14">Multi-pass membrane protein</topology>
    </subcellularLocation>
</comment>
<keyword evidence="13 14" id="KW-0998">Cell outer membrane</keyword>
<feature type="domain" description="TonB-dependent receptor-like beta-barrel" evidence="17">
    <location>
        <begin position="237"/>
        <end position="667"/>
    </location>
</feature>
<dbReference type="Gene3D" id="2.40.170.20">
    <property type="entry name" value="TonB-dependent receptor, beta-barrel domain"/>
    <property type="match status" value="1"/>
</dbReference>
<evidence type="ECO:0000256" key="10">
    <source>
        <dbReference type="ARBA" id="ARBA00023077"/>
    </source>
</evidence>
<name>A0A850GZA2_9SPHN</name>
<keyword evidence="20" id="KW-1185">Reference proteome</keyword>
<evidence type="ECO:0000256" key="6">
    <source>
        <dbReference type="ARBA" id="ARBA00022692"/>
    </source>
</evidence>
<keyword evidence="9" id="KW-0406">Ion transport</keyword>
<keyword evidence="4 14" id="KW-1134">Transmembrane beta strand</keyword>
<evidence type="ECO:0000259" key="18">
    <source>
        <dbReference type="Pfam" id="PF07715"/>
    </source>
</evidence>
<dbReference type="InterPro" id="IPR010105">
    <property type="entry name" value="TonB_sidphr_rcpt"/>
</dbReference>
<keyword evidence="8" id="KW-0408">Iron</keyword>
<evidence type="ECO:0000256" key="5">
    <source>
        <dbReference type="ARBA" id="ARBA00022496"/>
    </source>
</evidence>
<evidence type="ECO:0000256" key="14">
    <source>
        <dbReference type="PROSITE-ProRule" id="PRU01360"/>
    </source>
</evidence>
<evidence type="ECO:0000259" key="17">
    <source>
        <dbReference type="Pfam" id="PF00593"/>
    </source>
</evidence>
<dbReference type="EMBL" id="JABWGV010000002">
    <property type="protein sequence ID" value="NVD44951.1"/>
    <property type="molecule type" value="Genomic_DNA"/>
</dbReference>
<dbReference type="CDD" id="cd01347">
    <property type="entry name" value="ligand_gated_channel"/>
    <property type="match status" value="1"/>
</dbReference>
<dbReference type="GO" id="GO:0015891">
    <property type="term" value="P:siderophore transport"/>
    <property type="evidence" value="ECO:0007669"/>
    <property type="project" value="InterPro"/>
</dbReference>
<keyword evidence="5" id="KW-0410">Iron transport</keyword>
<gene>
    <name evidence="19" type="ORF">HUV48_07940</name>
</gene>
<evidence type="ECO:0000313" key="19">
    <source>
        <dbReference type="EMBL" id="NVD44951.1"/>
    </source>
</evidence>
<evidence type="ECO:0000256" key="4">
    <source>
        <dbReference type="ARBA" id="ARBA00022452"/>
    </source>
</evidence>
<evidence type="ECO:0000256" key="2">
    <source>
        <dbReference type="ARBA" id="ARBA00009810"/>
    </source>
</evidence>
<keyword evidence="6 14" id="KW-0812">Transmembrane</keyword>
<feature type="domain" description="TonB-dependent receptor plug" evidence="18">
    <location>
        <begin position="68"/>
        <end position="164"/>
    </location>
</feature>
<dbReference type="InterPro" id="IPR012910">
    <property type="entry name" value="Plug_dom"/>
</dbReference>
<evidence type="ECO:0000256" key="12">
    <source>
        <dbReference type="ARBA" id="ARBA00023170"/>
    </source>
</evidence>
<dbReference type="RefSeq" id="WP_176267232.1">
    <property type="nucleotide sequence ID" value="NZ_JABWGV010000002.1"/>
</dbReference>
<evidence type="ECO:0000256" key="9">
    <source>
        <dbReference type="ARBA" id="ARBA00023065"/>
    </source>
</evidence>
<evidence type="ECO:0000256" key="15">
    <source>
        <dbReference type="RuleBase" id="RU003357"/>
    </source>
</evidence>
<proteinExistence type="inferred from homology"/>
<dbReference type="NCBIfam" id="TIGR01783">
    <property type="entry name" value="TonB-siderophor"/>
    <property type="match status" value="1"/>
</dbReference>
<comment type="caution">
    <text evidence="19">The sequence shown here is derived from an EMBL/GenBank/DDBJ whole genome shotgun (WGS) entry which is preliminary data.</text>
</comment>
<dbReference type="Gene3D" id="2.170.130.10">
    <property type="entry name" value="TonB-dependent receptor, plug domain"/>
    <property type="match status" value="1"/>
</dbReference>
<keyword evidence="11 14" id="KW-0472">Membrane</keyword>
<dbReference type="GO" id="GO:0015344">
    <property type="term" value="F:siderophore uptake transmembrane transporter activity"/>
    <property type="evidence" value="ECO:0007669"/>
    <property type="project" value="TreeGrafter"/>
</dbReference>
<keyword evidence="12 19" id="KW-0675">Receptor</keyword>
<evidence type="ECO:0000256" key="11">
    <source>
        <dbReference type="ARBA" id="ARBA00023136"/>
    </source>
</evidence>
<dbReference type="GO" id="GO:0038023">
    <property type="term" value="F:signaling receptor activity"/>
    <property type="evidence" value="ECO:0007669"/>
    <property type="project" value="InterPro"/>
</dbReference>
<feature type="signal peptide" evidence="16">
    <location>
        <begin position="1"/>
        <end position="25"/>
    </location>
</feature>
<evidence type="ECO:0000256" key="3">
    <source>
        <dbReference type="ARBA" id="ARBA00022448"/>
    </source>
</evidence>
<accession>A0A850GZA2</accession>
<evidence type="ECO:0000256" key="1">
    <source>
        <dbReference type="ARBA" id="ARBA00004571"/>
    </source>
</evidence>
<protein>
    <submittedName>
        <fullName evidence="19">TonB-dependent siderophore receptor</fullName>
    </submittedName>
</protein>
<keyword evidence="3 14" id="KW-0813">Transport</keyword>
<dbReference type="PANTHER" id="PTHR32552">
    <property type="entry name" value="FERRICHROME IRON RECEPTOR-RELATED"/>
    <property type="match status" value="1"/>
</dbReference>
<dbReference type="GO" id="GO:0009279">
    <property type="term" value="C:cell outer membrane"/>
    <property type="evidence" value="ECO:0007669"/>
    <property type="project" value="UniProtKB-SubCell"/>
</dbReference>
<evidence type="ECO:0000256" key="7">
    <source>
        <dbReference type="ARBA" id="ARBA00022729"/>
    </source>
</evidence>
<organism evidence="19 20">
    <name type="scientific">Qipengyuania atrilutea</name>
    <dbReference type="NCBI Taxonomy" id="2744473"/>
    <lineage>
        <taxon>Bacteria</taxon>
        <taxon>Pseudomonadati</taxon>
        <taxon>Pseudomonadota</taxon>
        <taxon>Alphaproteobacteria</taxon>
        <taxon>Sphingomonadales</taxon>
        <taxon>Erythrobacteraceae</taxon>
        <taxon>Qipengyuania</taxon>
    </lineage>
</organism>
<keyword evidence="10 15" id="KW-0798">TonB box</keyword>
<comment type="similarity">
    <text evidence="2 14 15">Belongs to the TonB-dependent receptor family.</text>
</comment>
<dbReference type="Pfam" id="PF00593">
    <property type="entry name" value="TonB_dep_Rec_b-barrel"/>
    <property type="match status" value="1"/>
</dbReference>
<reference evidence="19 20" key="1">
    <citation type="submission" date="2020-06" db="EMBL/GenBank/DDBJ databases">
        <title>Altererythrobacter sp. HHU K3-1.</title>
        <authorList>
            <person name="Zhang D."/>
            <person name="Xue H."/>
        </authorList>
    </citation>
    <scope>NUCLEOTIDE SEQUENCE [LARGE SCALE GENOMIC DNA]</scope>
    <source>
        <strain evidence="19 20">HHU K3-1</strain>
    </source>
</reference>
<dbReference type="AlphaFoldDB" id="A0A850GZA2"/>
<keyword evidence="7 16" id="KW-0732">Signal</keyword>
<dbReference type="PROSITE" id="PS52016">
    <property type="entry name" value="TONB_DEPENDENT_REC_3"/>
    <property type="match status" value="1"/>
</dbReference>
<dbReference type="InterPro" id="IPR000531">
    <property type="entry name" value="Beta-barrel_TonB"/>
</dbReference>
<dbReference type="Proteomes" id="UP000561438">
    <property type="component" value="Unassembled WGS sequence"/>
</dbReference>
<dbReference type="InterPro" id="IPR037066">
    <property type="entry name" value="Plug_dom_sf"/>
</dbReference>
<dbReference type="Pfam" id="PF07715">
    <property type="entry name" value="Plug"/>
    <property type="match status" value="1"/>
</dbReference>
<dbReference type="InterPro" id="IPR036942">
    <property type="entry name" value="Beta-barrel_TonB_sf"/>
</dbReference>
<evidence type="ECO:0000256" key="8">
    <source>
        <dbReference type="ARBA" id="ARBA00023004"/>
    </source>
</evidence>
<dbReference type="PANTHER" id="PTHR32552:SF68">
    <property type="entry name" value="FERRICHROME OUTER MEMBRANE TRANSPORTER_PHAGE RECEPTOR"/>
    <property type="match status" value="1"/>
</dbReference>
<feature type="chain" id="PRO_5032761328" evidence="16">
    <location>
        <begin position="26"/>
        <end position="698"/>
    </location>
</feature>